<evidence type="ECO:0000313" key="2">
    <source>
        <dbReference type="EMBL" id="KZV56731.1"/>
    </source>
</evidence>
<accession>A0A2Z7DAD7</accession>
<evidence type="ECO:0000256" key="1">
    <source>
        <dbReference type="SAM" id="MobiDB-lite"/>
    </source>
</evidence>
<dbReference type="AlphaFoldDB" id="A0A2Z7DAD7"/>
<organism evidence="2 3">
    <name type="scientific">Dorcoceras hygrometricum</name>
    <dbReference type="NCBI Taxonomy" id="472368"/>
    <lineage>
        <taxon>Eukaryota</taxon>
        <taxon>Viridiplantae</taxon>
        <taxon>Streptophyta</taxon>
        <taxon>Embryophyta</taxon>
        <taxon>Tracheophyta</taxon>
        <taxon>Spermatophyta</taxon>
        <taxon>Magnoliopsida</taxon>
        <taxon>eudicotyledons</taxon>
        <taxon>Gunneridae</taxon>
        <taxon>Pentapetalae</taxon>
        <taxon>asterids</taxon>
        <taxon>lamiids</taxon>
        <taxon>Lamiales</taxon>
        <taxon>Gesneriaceae</taxon>
        <taxon>Didymocarpoideae</taxon>
        <taxon>Trichosporeae</taxon>
        <taxon>Loxocarpinae</taxon>
        <taxon>Dorcoceras</taxon>
    </lineage>
</organism>
<proteinExistence type="predicted"/>
<feature type="compositionally biased region" description="Basic and acidic residues" evidence="1">
    <location>
        <begin position="374"/>
        <end position="384"/>
    </location>
</feature>
<reference evidence="2 3" key="1">
    <citation type="journal article" date="2015" name="Proc. Natl. Acad. Sci. U.S.A.">
        <title>The resurrection genome of Boea hygrometrica: A blueprint for survival of dehydration.</title>
        <authorList>
            <person name="Xiao L."/>
            <person name="Yang G."/>
            <person name="Zhang L."/>
            <person name="Yang X."/>
            <person name="Zhao S."/>
            <person name="Ji Z."/>
            <person name="Zhou Q."/>
            <person name="Hu M."/>
            <person name="Wang Y."/>
            <person name="Chen M."/>
            <person name="Xu Y."/>
            <person name="Jin H."/>
            <person name="Xiao X."/>
            <person name="Hu G."/>
            <person name="Bao F."/>
            <person name="Hu Y."/>
            <person name="Wan P."/>
            <person name="Li L."/>
            <person name="Deng X."/>
            <person name="Kuang T."/>
            <person name="Xiang C."/>
            <person name="Zhu J.K."/>
            <person name="Oliver M.J."/>
            <person name="He Y."/>
        </authorList>
    </citation>
    <scope>NUCLEOTIDE SEQUENCE [LARGE SCALE GENOMIC DNA]</scope>
    <source>
        <strain evidence="3">cv. XS01</strain>
    </source>
</reference>
<keyword evidence="3" id="KW-1185">Reference proteome</keyword>
<dbReference type="Proteomes" id="UP000250235">
    <property type="component" value="Unassembled WGS sequence"/>
</dbReference>
<dbReference type="OrthoDB" id="848707at2759"/>
<protein>
    <submittedName>
        <fullName evidence="2">Uncharacterized protein</fullName>
    </submittedName>
</protein>
<name>A0A2Z7DAD7_9LAMI</name>
<feature type="region of interest" description="Disordered" evidence="1">
    <location>
        <begin position="372"/>
        <end position="463"/>
    </location>
</feature>
<dbReference type="EMBL" id="KQ987830">
    <property type="protein sequence ID" value="KZV56731.1"/>
    <property type="molecule type" value="Genomic_DNA"/>
</dbReference>
<gene>
    <name evidence="2" type="ORF">F511_39792</name>
</gene>
<sequence>MASSLISSSLHIDFDSVFGIDNAGLVQIFESFIATGLKDFLGCPTVFYEDALTEFFENGLFRDGMVVSTIGGTTVEISEEIFAAAFDCQQRISLFSGLSAADIRGFVSYIASERVLRNVQIAQDSAAVAPSVQLLDQCPFSSSCSDDSMHFDAHDTATTSFSLPATATPDVTEALAQLRASIEQIKGRDDVVEPVYSFASRQPTVFALRLSQFCTVFIQISLFSGLSAADIRGFVSYIASERVLRNVQIAQDSAAVAPSVQLLDQCPFSSSCSDDSIHFDAHDTATTSFSLPATATPDVTEALAKQLSAQAATAAIDVVDVRREVKELNAKVTYLDGQVAATRNDLLEFHAKAQESLNHITDQLNELVNYINRGDNDKKGEDSSSRGPQPPPDDQGRGSGNTGGDNVRTTDIVDRFSGSMSKEGLGRGTSGERRSSGNRSGHLKRRRYVNGGPFRRSFEDWLG</sequence>
<evidence type="ECO:0000313" key="3">
    <source>
        <dbReference type="Proteomes" id="UP000250235"/>
    </source>
</evidence>